<feature type="compositionally biased region" description="Basic and acidic residues" evidence="2">
    <location>
        <begin position="125"/>
        <end position="151"/>
    </location>
</feature>
<feature type="region of interest" description="Disordered" evidence="2">
    <location>
        <begin position="1"/>
        <end position="248"/>
    </location>
</feature>
<feature type="compositionally biased region" description="Polar residues" evidence="2">
    <location>
        <begin position="31"/>
        <end position="47"/>
    </location>
</feature>
<dbReference type="AlphaFoldDB" id="A0A9W9QPL9"/>
<sequence length="347" mass="39233">MSKPTKDDESFKSQSKSSSNEIARQIPMSMSLRSTSQDLSQHSSLQKSPLLGVTVAPTESHMSPPPGLPDLPLLQTSVSPALRQVQPSSTSPTQPANTQSRKQRLRKILPLPSTMRKLRSSKNKQASDSDDSRQEETVHEILVRNRKESVFERPGPVGLPSQNPLQNPFQDPKTPNQGAQARDAGWASVNPPRDHALSSSVDLEGLRPTIEKWKATPPRKPMNYQPMGFGPPKTEQKSPASPPGNLCENTTRCLNSTYDSDKTTIDHLKRAQKRLREDYEQFEEEVEDSIEVRGIDDRQHKRIRRIRTRLRDQFEELGNDLDNFENKKHNDHKRVLEYLGADPKKSQ</sequence>
<gene>
    <name evidence="3" type="ORF">N7541_011096</name>
</gene>
<evidence type="ECO:0000256" key="1">
    <source>
        <dbReference type="SAM" id="Coils"/>
    </source>
</evidence>
<feature type="compositionally biased region" description="Polar residues" evidence="2">
    <location>
        <begin position="75"/>
        <end position="100"/>
    </location>
</feature>
<feature type="compositionally biased region" description="Basic and acidic residues" evidence="2">
    <location>
        <begin position="1"/>
        <end position="11"/>
    </location>
</feature>
<keyword evidence="1" id="KW-0175">Coiled coil</keyword>
<comment type="caution">
    <text evidence="3">The sequence shown here is derived from an EMBL/GenBank/DDBJ whole genome shotgun (WGS) entry which is preliminary data.</text>
</comment>
<dbReference type="Proteomes" id="UP001148299">
    <property type="component" value="Unassembled WGS sequence"/>
</dbReference>
<proteinExistence type="predicted"/>
<feature type="coiled-coil region" evidence="1">
    <location>
        <begin position="265"/>
        <end position="327"/>
    </location>
</feature>
<accession>A0A9W9QPL9</accession>
<name>A0A9W9QPL9_PENBR</name>
<organism evidence="3 4">
    <name type="scientific">Penicillium brevicompactum</name>
    <dbReference type="NCBI Taxonomy" id="5074"/>
    <lineage>
        <taxon>Eukaryota</taxon>
        <taxon>Fungi</taxon>
        <taxon>Dikarya</taxon>
        <taxon>Ascomycota</taxon>
        <taxon>Pezizomycotina</taxon>
        <taxon>Eurotiomycetes</taxon>
        <taxon>Eurotiomycetidae</taxon>
        <taxon>Eurotiales</taxon>
        <taxon>Aspergillaceae</taxon>
        <taxon>Penicillium</taxon>
    </lineage>
</organism>
<reference evidence="3" key="2">
    <citation type="journal article" date="2023" name="IMA Fungus">
        <title>Comparative genomic study of the Penicillium genus elucidates a diverse pangenome and 15 lateral gene transfer events.</title>
        <authorList>
            <person name="Petersen C."/>
            <person name="Sorensen T."/>
            <person name="Nielsen M.R."/>
            <person name="Sondergaard T.E."/>
            <person name="Sorensen J.L."/>
            <person name="Fitzpatrick D.A."/>
            <person name="Frisvad J.C."/>
            <person name="Nielsen K.L."/>
        </authorList>
    </citation>
    <scope>NUCLEOTIDE SEQUENCE</scope>
    <source>
        <strain evidence="3">IBT 35675</strain>
    </source>
</reference>
<reference evidence="3" key="1">
    <citation type="submission" date="2022-12" db="EMBL/GenBank/DDBJ databases">
        <authorList>
            <person name="Petersen C."/>
        </authorList>
    </citation>
    <scope>NUCLEOTIDE SEQUENCE</scope>
    <source>
        <strain evidence="3">IBT 35675</strain>
    </source>
</reference>
<evidence type="ECO:0000313" key="4">
    <source>
        <dbReference type="Proteomes" id="UP001148299"/>
    </source>
</evidence>
<dbReference type="EMBL" id="JAPZBR010000008">
    <property type="protein sequence ID" value="KAJ5341972.1"/>
    <property type="molecule type" value="Genomic_DNA"/>
</dbReference>
<keyword evidence="4" id="KW-1185">Reference proteome</keyword>
<protein>
    <submittedName>
        <fullName evidence="3">Uncharacterized protein</fullName>
    </submittedName>
</protein>
<evidence type="ECO:0000313" key="3">
    <source>
        <dbReference type="EMBL" id="KAJ5341972.1"/>
    </source>
</evidence>
<evidence type="ECO:0000256" key="2">
    <source>
        <dbReference type="SAM" id="MobiDB-lite"/>
    </source>
</evidence>
<feature type="compositionally biased region" description="Polar residues" evidence="2">
    <location>
        <begin position="160"/>
        <end position="179"/>
    </location>
</feature>